<name>A0ACB7YRB5_9ERIC</name>
<dbReference type="Proteomes" id="UP000828048">
    <property type="component" value="Chromosome 11"/>
</dbReference>
<evidence type="ECO:0000313" key="1">
    <source>
        <dbReference type="EMBL" id="KAH7855375.1"/>
    </source>
</evidence>
<proteinExistence type="predicted"/>
<sequence length="224" mass="25660">MRCLQVSLPNGEVLKLSNPDNREILERGPLSVGSLSLLRESSVYGCCKLLSVFPSQLLPMLRDLEKLFVKSCNLLEVVFESGVVDSSGPNPDILSSLKRVELHMLPKLNYISKRDPIGFNYIKTLDIDHCDMLRYVFSPTMMKSFQKLRRLKISKCEMLSRIVAEENGLGERSVEEVEFPELKELELHDRRNLVSFFPDANNPLQPQALFNAKVNRRSNFLLKF</sequence>
<dbReference type="EMBL" id="CM037161">
    <property type="protein sequence ID" value="KAH7855375.1"/>
    <property type="molecule type" value="Genomic_DNA"/>
</dbReference>
<keyword evidence="2" id="KW-1185">Reference proteome</keyword>
<protein>
    <submittedName>
        <fullName evidence="1">Uncharacterized protein</fullName>
    </submittedName>
</protein>
<reference evidence="1 2" key="1">
    <citation type="journal article" date="2021" name="Hortic Res">
        <title>High-quality reference genome and annotation aids understanding of berry development for evergreen blueberry (Vaccinium darrowii).</title>
        <authorList>
            <person name="Yu J."/>
            <person name="Hulse-Kemp A.M."/>
            <person name="Babiker E."/>
            <person name="Staton M."/>
        </authorList>
    </citation>
    <scope>NUCLEOTIDE SEQUENCE [LARGE SCALE GENOMIC DNA]</scope>
    <source>
        <strain evidence="2">cv. NJ 8807/NJ 8810</strain>
        <tissue evidence="1">Young leaf</tissue>
    </source>
</reference>
<organism evidence="1 2">
    <name type="scientific">Vaccinium darrowii</name>
    <dbReference type="NCBI Taxonomy" id="229202"/>
    <lineage>
        <taxon>Eukaryota</taxon>
        <taxon>Viridiplantae</taxon>
        <taxon>Streptophyta</taxon>
        <taxon>Embryophyta</taxon>
        <taxon>Tracheophyta</taxon>
        <taxon>Spermatophyta</taxon>
        <taxon>Magnoliopsida</taxon>
        <taxon>eudicotyledons</taxon>
        <taxon>Gunneridae</taxon>
        <taxon>Pentapetalae</taxon>
        <taxon>asterids</taxon>
        <taxon>Ericales</taxon>
        <taxon>Ericaceae</taxon>
        <taxon>Vaccinioideae</taxon>
        <taxon>Vaccinieae</taxon>
        <taxon>Vaccinium</taxon>
    </lineage>
</organism>
<comment type="caution">
    <text evidence="1">The sequence shown here is derived from an EMBL/GenBank/DDBJ whole genome shotgun (WGS) entry which is preliminary data.</text>
</comment>
<accession>A0ACB7YRB5</accession>
<evidence type="ECO:0000313" key="2">
    <source>
        <dbReference type="Proteomes" id="UP000828048"/>
    </source>
</evidence>
<gene>
    <name evidence="1" type="ORF">Vadar_024148</name>
</gene>